<dbReference type="KEGG" id="lcf:108874513"/>
<evidence type="ECO:0000313" key="2">
    <source>
        <dbReference type="Proteomes" id="UP000694890"/>
    </source>
</evidence>
<protein>
    <submittedName>
        <fullName evidence="3">Uncharacterized protein LOC108874513 isoform X1</fullName>
    </submittedName>
</protein>
<accession>A0AAJ7LAR9</accession>
<gene>
    <name evidence="3" type="primary">LOC108874513</name>
</gene>
<name>A0AAJ7LAR9_LATCA</name>
<proteinExistence type="predicted"/>
<dbReference type="PANTHER" id="PTHR34488">
    <property type="entry name" value="SI:CH211-245H14.1-RELATED"/>
    <property type="match status" value="1"/>
</dbReference>
<dbReference type="AlphaFoldDB" id="A0AAJ7LAR9"/>
<dbReference type="GeneID" id="108874513"/>
<reference evidence="3" key="1">
    <citation type="submission" date="2025-08" db="UniProtKB">
        <authorList>
            <consortium name="RefSeq"/>
        </authorList>
    </citation>
    <scope>IDENTIFICATION</scope>
    <source>
        <tissue evidence="3">Brain</tissue>
    </source>
</reference>
<sequence length="327" mass="37271">MFVSTSLQSCDRERMKRRQQHSAEGTSVDPDDRSPDDMETTSSNPDGDTQESDSDHQTLSVECPKCGSNIQVPVDAGVEVTDKYQPASSNQNRTCGEDWVSLNEDQVNLDEVLQELRGLIPDQLYSSAERLVNDMKKIPENSEHLVDLVGHMKEHLKSLKEHFKPQKSNKAAKSPSSYSCCTYKVKLYSVVTGKTFGADDVILEQVKNKRWTATLMEVTTDPQDCYVIIVFCPITSRVGSDVEAAMRREEVSQSQKPVILVMMHHTREVDYSPDGRKWCEKYRNVVSEVHVLFHETQPGLLRCDRNDQAFEQIQNEVYKHSKGRRPW</sequence>
<organism evidence="2 3">
    <name type="scientific">Lates calcarifer</name>
    <name type="common">Barramundi</name>
    <name type="synonym">Holocentrus calcarifer</name>
    <dbReference type="NCBI Taxonomy" id="8187"/>
    <lineage>
        <taxon>Eukaryota</taxon>
        <taxon>Metazoa</taxon>
        <taxon>Chordata</taxon>
        <taxon>Craniata</taxon>
        <taxon>Vertebrata</taxon>
        <taxon>Euteleostomi</taxon>
        <taxon>Actinopterygii</taxon>
        <taxon>Neopterygii</taxon>
        <taxon>Teleostei</taxon>
        <taxon>Neoteleostei</taxon>
        <taxon>Acanthomorphata</taxon>
        <taxon>Carangaria</taxon>
        <taxon>Carangaria incertae sedis</taxon>
        <taxon>Centropomidae</taxon>
        <taxon>Lates</taxon>
    </lineage>
</organism>
<evidence type="ECO:0000313" key="3">
    <source>
        <dbReference type="RefSeq" id="XP_018518525.1"/>
    </source>
</evidence>
<dbReference type="Proteomes" id="UP000694890">
    <property type="component" value="Unplaced"/>
</dbReference>
<evidence type="ECO:0000256" key="1">
    <source>
        <dbReference type="SAM" id="MobiDB-lite"/>
    </source>
</evidence>
<dbReference type="RefSeq" id="XP_018518525.1">
    <property type="nucleotide sequence ID" value="XM_018663009.2"/>
</dbReference>
<feature type="region of interest" description="Disordered" evidence="1">
    <location>
        <begin position="1"/>
        <end position="66"/>
    </location>
</feature>
<dbReference type="PANTHER" id="PTHR34488:SF1">
    <property type="entry name" value="SI:CH211-245H14.1-RELATED"/>
    <property type="match status" value="1"/>
</dbReference>